<dbReference type="Pfam" id="PF04484">
    <property type="entry name" value="QWRF"/>
    <property type="match status" value="1"/>
</dbReference>
<organism evidence="3">
    <name type="scientific">Zea mays</name>
    <name type="common">Maize</name>
    <dbReference type="NCBI Taxonomy" id="4577"/>
    <lineage>
        <taxon>Eukaryota</taxon>
        <taxon>Viridiplantae</taxon>
        <taxon>Streptophyta</taxon>
        <taxon>Embryophyta</taxon>
        <taxon>Tracheophyta</taxon>
        <taxon>Spermatophyta</taxon>
        <taxon>Magnoliopsida</taxon>
        <taxon>Liliopsida</taxon>
        <taxon>Poales</taxon>
        <taxon>Poaceae</taxon>
        <taxon>PACMAD clade</taxon>
        <taxon>Panicoideae</taxon>
        <taxon>Andropogonodae</taxon>
        <taxon>Andropogoneae</taxon>
        <taxon>Tripsacinae</taxon>
        <taxon>Zea</taxon>
    </lineage>
</organism>
<dbReference type="AlphaFoldDB" id="A0A317YC89"/>
<gene>
    <name evidence="3" type="primary">EDE1_1</name>
    <name evidence="3" type="ORF">Zm00014a_006744</name>
</gene>
<proteinExistence type="inferred from homology"/>
<dbReference type="Proteomes" id="UP000251960">
    <property type="component" value="Chromosome 1"/>
</dbReference>
<sequence>MPAPTSSTSEPLPSAPPALSRRRSRIREVSSRYLSTPLPVPSPRLSTSSFHSATPLPAPAPSPRLSTSSSHSATPLPAPSPRLSTSSSHSSTPSARAHHRSIPAAPTASALADENHPPPPTPGSRKRGAARDLFEETHRPRLNPPAPLAAAGAFAATPSPRPRRILCPSSRASSNTTTTAHEHPRGCMRPSTRVRTSFTIYSASHETSAAAIDSRPAASCPRHVPFPELRTSPPWTRTTEGPGRPPNPFCFQALASALPDRQAKTPPPAAVKPAPVPVPARKKVLAKKGAAAAMGGSKDAGKQEDVHRLRILDNCYMQYRFLNAHAEAAAIAKKDVAEKTIYGLSERIANMQKYVAQKKAELECLKRMEKVHFVVDSQANTGEVKLALNSAMEIMKQLSPCVDKLSRKIYLLGLIDYLAMKVGETEDVASELSNVVSDEQVLLQECADLLHQAHDMQAMEDSLKSQVMQLTKNKT</sequence>
<dbReference type="InterPro" id="IPR007573">
    <property type="entry name" value="QWRF"/>
</dbReference>
<feature type="compositionally biased region" description="Low complexity" evidence="2">
    <location>
        <begin position="169"/>
        <end position="179"/>
    </location>
</feature>
<feature type="region of interest" description="Disordered" evidence="2">
    <location>
        <begin position="223"/>
        <end position="243"/>
    </location>
</feature>
<dbReference type="ExpressionAtlas" id="A0A317YC89">
    <property type="expression patterns" value="baseline and differential"/>
</dbReference>
<dbReference type="EMBL" id="NCVQ01000001">
    <property type="protein sequence ID" value="PWZ56298.1"/>
    <property type="molecule type" value="Genomic_DNA"/>
</dbReference>
<comment type="similarity">
    <text evidence="1">Belongs to the QWRF family.</text>
</comment>
<comment type="caution">
    <text evidence="3">The sequence shown here is derived from an EMBL/GenBank/DDBJ whole genome shotgun (WGS) entry which is preliminary data.</text>
</comment>
<name>A0A317YC89_MAIZE</name>
<evidence type="ECO:0000256" key="1">
    <source>
        <dbReference type="ARBA" id="ARBA00010016"/>
    </source>
</evidence>
<feature type="compositionally biased region" description="Low complexity" evidence="2">
    <location>
        <begin position="63"/>
        <end position="95"/>
    </location>
</feature>
<feature type="region of interest" description="Disordered" evidence="2">
    <location>
        <begin position="167"/>
        <end position="190"/>
    </location>
</feature>
<evidence type="ECO:0000256" key="2">
    <source>
        <dbReference type="SAM" id="MobiDB-lite"/>
    </source>
</evidence>
<feature type="compositionally biased region" description="Low complexity" evidence="2">
    <location>
        <begin position="1"/>
        <end position="12"/>
    </location>
</feature>
<accession>A0A317YC89</accession>
<dbReference type="PANTHER" id="PTHR31807">
    <property type="entry name" value="AUGMIN FAMILY MEMBER"/>
    <property type="match status" value="1"/>
</dbReference>
<evidence type="ECO:0000313" key="3">
    <source>
        <dbReference type="EMBL" id="PWZ56298.1"/>
    </source>
</evidence>
<protein>
    <submittedName>
        <fullName evidence="3">Protein ENDOSPERM DEFECTIVE 1</fullName>
    </submittedName>
</protein>
<dbReference type="PANTHER" id="PTHR31807:SF25">
    <property type="entry name" value="QWRF MOTIF-CONTAINING PROTEIN 6"/>
    <property type="match status" value="1"/>
</dbReference>
<reference evidence="3" key="1">
    <citation type="journal article" date="2018" name="Nat. Genet.">
        <title>Extensive intraspecific gene order and gene structural variations between Mo17 and other maize genomes.</title>
        <authorList>
            <person name="Sun S."/>
            <person name="Zhou Y."/>
            <person name="Chen J."/>
            <person name="Shi J."/>
            <person name="Zhao H."/>
            <person name="Zhao H."/>
            <person name="Song W."/>
            <person name="Zhang M."/>
            <person name="Cui Y."/>
            <person name="Dong X."/>
            <person name="Liu H."/>
            <person name="Ma X."/>
            <person name="Jiao Y."/>
            <person name="Wang B."/>
            <person name="Wei X."/>
            <person name="Stein J.C."/>
            <person name="Glaubitz J.C."/>
            <person name="Lu F."/>
            <person name="Yu G."/>
            <person name="Liang C."/>
            <person name="Fengler K."/>
            <person name="Li B."/>
            <person name="Rafalski A."/>
            <person name="Schnable P.S."/>
            <person name="Ware D.H."/>
            <person name="Buckler E.S."/>
            <person name="Lai J."/>
        </authorList>
    </citation>
    <scope>NUCLEOTIDE SEQUENCE [LARGE SCALE GENOMIC DNA]</scope>
    <source>
        <tissue evidence="3">Seedling</tissue>
    </source>
</reference>
<feature type="region of interest" description="Disordered" evidence="2">
    <location>
        <begin position="1"/>
        <end position="129"/>
    </location>
</feature>